<dbReference type="AlphaFoldDB" id="A0A840TIQ8"/>
<evidence type="ECO:0000256" key="1">
    <source>
        <dbReference type="SAM" id="SignalP"/>
    </source>
</evidence>
<protein>
    <recommendedName>
        <fullName evidence="4">DUF4369 domain-containing protein</fullName>
    </recommendedName>
</protein>
<evidence type="ECO:0008006" key="4">
    <source>
        <dbReference type="Google" id="ProtNLM"/>
    </source>
</evidence>
<name>A0A840TIQ8_9BACT</name>
<dbReference type="EMBL" id="JACHGF010000002">
    <property type="protein sequence ID" value="MBB5283241.1"/>
    <property type="molecule type" value="Genomic_DNA"/>
</dbReference>
<evidence type="ECO:0000313" key="3">
    <source>
        <dbReference type="Proteomes" id="UP000557307"/>
    </source>
</evidence>
<gene>
    <name evidence="2" type="ORF">HNQ92_001367</name>
</gene>
<organism evidence="2 3">
    <name type="scientific">Rhabdobacter roseus</name>
    <dbReference type="NCBI Taxonomy" id="1655419"/>
    <lineage>
        <taxon>Bacteria</taxon>
        <taxon>Pseudomonadati</taxon>
        <taxon>Bacteroidota</taxon>
        <taxon>Cytophagia</taxon>
        <taxon>Cytophagales</taxon>
        <taxon>Cytophagaceae</taxon>
        <taxon>Rhabdobacter</taxon>
    </lineage>
</organism>
<keyword evidence="1" id="KW-0732">Signal</keyword>
<keyword evidence="3" id="KW-1185">Reference proteome</keyword>
<feature type="chain" id="PRO_5032271425" description="DUF4369 domain-containing protein" evidence="1">
    <location>
        <begin position="21"/>
        <end position="243"/>
    </location>
</feature>
<dbReference type="RefSeq" id="WP_184172465.1">
    <property type="nucleotide sequence ID" value="NZ_JACHGF010000002.1"/>
</dbReference>
<feature type="signal peptide" evidence="1">
    <location>
        <begin position="1"/>
        <end position="20"/>
    </location>
</feature>
<dbReference type="PROSITE" id="PS51257">
    <property type="entry name" value="PROKAR_LIPOPROTEIN"/>
    <property type="match status" value="1"/>
</dbReference>
<accession>A0A840TIQ8</accession>
<sequence>MRTPLRTALWGLLLPWLITACQSGPGTRTVKLTIQSTPELPLPVKLDTLDMISMENFRVAETSLDSARSTLLEFEVPRAMFARLQLGKNVETLYLTPGEELTIRYDTTRNRLRYEGTSANANTYLKQEDYLSRQLEEGLYEDKIDFDTFIARLDSVKNKLAEFNRHYLDSTALSASLGALFKQRHELGLLKAKQWFVWNHYFAGDNPDVPEAIGSVWSEVPFDSTLLQQVPFGLSHWGQHSKA</sequence>
<comment type="caution">
    <text evidence="2">The sequence shown here is derived from an EMBL/GenBank/DDBJ whole genome shotgun (WGS) entry which is preliminary data.</text>
</comment>
<evidence type="ECO:0000313" key="2">
    <source>
        <dbReference type="EMBL" id="MBB5283241.1"/>
    </source>
</evidence>
<reference evidence="2 3" key="1">
    <citation type="submission" date="2020-08" db="EMBL/GenBank/DDBJ databases">
        <title>Genomic Encyclopedia of Type Strains, Phase IV (KMG-IV): sequencing the most valuable type-strain genomes for metagenomic binning, comparative biology and taxonomic classification.</title>
        <authorList>
            <person name="Goeker M."/>
        </authorList>
    </citation>
    <scope>NUCLEOTIDE SEQUENCE [LARGE SCALE GENOMIC DNA]</scope>
    <source>
        <strain evidence="2 3">DSM 105074</strain>
    </source>
</reference>
<dbReference type="Proteomes" id="UP000557307">
    <property type="component" value="Unassembled WGS sequence"/>
</dbReference>
<proteinExistence type="predicted"/>